<proteinExistence type="predicted"/>
<evidence type="ECO:0000256" key="1">
    <source>
        <dbReference type="SAM" id="Coils"/>
    </source>
</evidence>
<accession>A0A2R4A2H4</accession>
<keyword evidence="1" id="KW-0175">Coiled coil</keyword>
<feature type="coiled-coil region" evidence="1">
    <location>
        <begin position="142"/>
        <end position="178"/>
    </location>
</feature>
<sequence>MKRGLRSAAPSGYDHYMNTSKRTLNTANLVVGQQIVQTLTSSSRWGDTKREVRQSILTVKKVLKNRLVLEDADGKELRFIVEFSAKYPYRNGEVSTDLEGTRGRDRFYSVPRWYRVLWTTDDVELVEFLAGVDAQNKALDVKREAKEALEAFKQSLSIENAEAAILALQQYVAHQKEN</sequence>
<gene>
    <name evidence="2" type="primary">47</name>
    <name evidence="2" type="ORF">PBI_KIERAN_47</name>
</gene>
<evidence type="ECO:0000313" key="3">
    <source>
        <dbReference type="Proteomes" id="UP000244767"/>
    </source>
</evidence>
<reference evidence="2 3" key="1">
    <citation type="submission" date="2018-03" db="EMBL/GenBank/DDBJ databases">
        <authorList>
            <person name="Betsko A.J."/>
            <person name="Garlena R.A."/>
            <person name="Russell D.A."/>
            <person name="Pope W.H."/>
            <person name="Jacobs-Sera D."/>
            <person name="Hatfull G.F."/>
        </authorList>
    </citation>
    <scope>NUCLEOTIDE SEQUENCE [LARGE SCALE GENOMIC DNA]</scope>
</reference>
<dbReference type="Proteomes" id="UP000244767">
    <property type="component" value="Segment"/>
</dbReference>
<dbReference type="EMBL" id="MH045568">
    <property type="protein sequence ID" value="AVR57208.1"/>
    <property type="molecule type" value="Genomic_DNA"/>
</dbReference>
<evidence type="ECO:0000313" key="2">
    <source>
        <dbReference type="EMBL" id="AVR57208.1"/>
    </source>
</evidence>
<protein>
    <submittedName>
        <fullName evidence="2">Uncharacterized protein</fullName>
    </submittedName>
</protein>
<organism evidence="2 3">
    <name type="scientific">Microbacterium phage Kieran</name>
    <dbReference type="NCBI Taxonomy" id="2126931"/>
    <lineage>
        <taxon>Viruses</taxon>
        <taxon>Duplodnaviria</taxon>
        <taxon>Heunggongvirae</taxon>
        <taxon>Uroviricota</taxon>
        <taxon>Caudoviricetes</taxon>
        <taxon>Dismasvirus</taxon>
        <taxon>Dismasvirus dismas</taxon>
    </lineage>
</organism>
<name>A0A2R4A2H4_9CAUD</name>